<dbReference type="EMBL" id="JALIDZ010000005">
    <property type="protein sequence ID" value="MCT8972531.1"/>
    <property type="molecule type" value="Genomic_DNA"/>
</dbReference>
<name>A0AAW5QWU6_9HYPH</name>
<evidence type="ECO:0000256" key="1">
    <source>
        <dbReference type="SAM" id="SignalP"/>
    </source>
</evidence>
<dbReference type="AlphaFoldDB" id="A0AAW5QWU6"/>
<accession>A0AAW5QWU6</accession>
<reference evidence="2 3" key="1">
    <citation type="submission" date="2022-04" db="EMBL/GenBank/DDBJ databases">
        <authorList>
            <person name="Ye Y.-Q."/>
            <person name="Du Z.-J."/>
        </authorList>
    </citation>
    <scope>NUCLEOTIDE SEQUENCE [LARGE SCALE GENOMIC DNA]</scope>
    <source>
        <strain evidence="2 3">A6E488</strain>
    </source>
</reference>
<sequence>MMRVFSQAVAVFAFLVLAAGLVGPASAQSREEVRFSPGNDNAAVEGTITGDEYKDYVLGARAGQTMSVSLITEGSAYFNILPPGSDGVAIYNGSIDGENASVALPSDGDYTIRVYLMGNARDSNQTVPFMVSMTIM</sequence>
<evidence type="ECO:0000313" key="3">
    <source>
        <dbReference type="Proteomes" id="UP001320898"/>
    </source>
</evidence>
<dbReference type="Proteomes" id="UP001320898">
    <property type="component" value="Unassembled WGS sequence"/>
</dbReference>
<comment type="caution">
    <text evidence="2">The sequence shown here is derived from an EMBL/GenBank/DDBJ whole genome shotgun (WGS) entry which is preliminary data.</text>
</comment>
<gene>
    <name evidence="2" type="ORF">MUB46_11740</name>
</gene>
<keyword evidence="3" id="KW-1185">Reference proteome</keyword>
<dbReference type="Gene3D" id="2.60.120.380">
    <property type="match status" value="1"/>
</dbReference>
<feature type="signal peptide" evidence="1">
    <location>
        <begin position="1"/>
        <end position="27"/>
    </location>
</feature>
<proteinExistence type="predicted"/>
<keyword evidence="1" id="KW-0732">Signal</keyword>
<dbReference type="RefSeq" id="WP_261616114.1">
    <property type="nucleotide sequence ID" value="NZ_JALIDZ010000005.1"/>
</dbReference>
<evidence type="ECO:0000313" key="2">
    <source>
        <dbReference type="EMBL" id="MCT8972531.1"/>
    </source>
</evidence>
<evidence type="ECO:0008006" key="4">
    <source>
        <dbReference type="Google" id="ProtNLM"/>
    </source>
</evidence>
<organism evidence="2 3">
    <name type="scientific">Microbaculum marinisediminis</name>
    <dbReference type="NCBI Taxonomy" id="2931392"/>
    <lineage>
        <taxon>Bacteria</taxon>
        <taxon>Pseudomonadati</taxon>
        <taxon>Pseudomonadota</taxon>
        <taxon>Alphaproteobacteria</taxon>
        <taxon>Hyphomicrobiales</taxon>
        <taxon>Tepidamorphaceae</taxon>
        <taxon>Microbaculum</taxon>
    </lineage>
</organism>
<protein>
    <recommendedName>
        <fullName evidence="4">DNA breaking-rejoining protein</fullName>
    </recommendedName>
</protein>
<feature type="chain" id="PRO_5043543311" description="DNA breaking-rejoining protein" evidence="1">
    <location>
        <begin position="28"/>
        <end position="136"/>
    </location>
</feature>